<comment type="caution">
    <text evidence="1">The sequence shown here is derived from an EMBL/GenBank/DDBJ whole genome shotgun (WGS) entry which is preliminary data.</text>
</comment>
<evidence type="ECO:0000313" key="2">
    <source>
        <dbReference type="Proteomes" id="UP001060085"/>
    </source>
</evidence>
<accession>A0ACC0BF17</accession>
<reference evidence="2" key="1">
    <citation type="journal article" date="2023" name="Nat. Plants">
        <title>Single-cell RNA sequencing provides a high-resolution roadmap for understanding the multicellular compartmentation of specialized metabolism.</title>
        <authorList>
            <person name="Sun S."/>
            <person name="Shen X."/>
            <person name="Li Y."/>
            <person name="Li Y."/>
            <person name="Wang S."/>
            <person name="Li R."/>
            <person name="Zhang H."/>
            <person name="Shen G."/>
            <person name="Guo B."/>
            <person name="Wei J."/>
            <person name="Xu J."/>
            <person name="St-Pierre B."/>
            <person name="Chen S."/>
            <person name="Sun C."/>
        </authorList>
    </citation>
    <scope>NUCLEOTIDE SEQUENCE [LARGE SCALE GENOMIC DNA]</scope>
</reference>
<dbReference type="Proteomes" id="UP001060085">
    <property type="component" value="Linkage Group LG03"/>
</dbReference>
<gene>
    <name evidence="1" type="ORF">M9H77_11598</name>
</gene>
<keyword evidence="2" id="KW-1185">Reference proteome</keyword>
<protein>
    <submittedName>
        <fullName evidence="1">Uncharacterized protein</fullName>
    </submittedName>
</protein>
<sequence>MALNLHSLRFTILLILAVTVFSDVSAALGGPNLGGWKPIKNTKDPSVVEIGQFAINEHNKEAKSGLKFQEIVKGETQVVSGMNYKLVISAKDGSASHQYEAVVWDKPWEKFRSLTSFKQI</sequence>
<proteinExistence type="predicted"/>
<dbReference type="EMBL" id="CM044703">
    <property type="protein sequence ID" value="KAI5671234.1"/>
    <property type="molecule type" value="Genomic_DNA"/>
</dbReference>
<name>A0ACC0BF17_CATRO</name>
<evidence type="ECO:0000313" key="1">
    <source>
        <dbReference type="EMBL" id="KAI5671234.1"/>
    </source>
</evidence>
<organism evidence="1 2">
    <name type="scientific">Catharanthus roseus</name>
    <name type="common">Madagascar periwinkle</name>
    <name type="synonym">Vinca rosea</name>
    <dbReference type="NCBI Taxonomy" id="4058"/>
    <lineage>
        <taxon>Eukaryota</taxon>
        <taxon>Viridiplantae</taxon>
        <taxon>Streptophyta</taxon>
        <taxon>Embryophyta</taxon>
        <taxon>Tracheophyta</taxon>
        <taxon>Spermatophyta</taxon>
        <taxon>Magnoliopsida</taxon>
        <taxon>eudicotyledons</taxon>
        <taxon>Gunneridae</taxon>
        <taxon>Pentapetalae</taxon>
        <taxon>asterids</taxon>
        <taxon>lamiids</taxon>
        <taxon>Gentianales</taxon>
        <taxon>Apocynaceae</taxon>
        <taxon>Rauvolfioideae</taxon>
        <taxon>Vinceae</taxon>
        <taxon>Catharanthinae</taxon>
        <taxon>Catharanthus</taxon>
    </lineage>
</organism>